<dbReference type="Gene3D" id="3.40.50.11720">
    <property type="entry name" value="3-Deoxy-D-manno-octulosonic-acid transferase, N-terminal domain"/>
    <property type="match status" value="1"/>
</dbReference>
<dbReference type="PANTHER" id="PTHR42755:SF1">
    <property type="entry name" value="3-DEOXY-D-MANNO-OCTULOSONIC ACID TRANSFERASE, MITOCHONDRIAL-RELATED"/>
    <property type="match status" value="1"/>
</dbReference>
<keyword evidence="13" id="KW-1185">Reference proteome</keyword>
<keyword evidence="10" id="KW-0448">Lipopolysaccharide biosynthesis</keyword>
<dbReference type="InterPro" id="IPR038107">
    <property type="entry name" value="Glycos_transf_N_sf"/>
</dbReference>
<reference evidence="12 13" key="2">
    <citation type="journal article" date="2019" name="Int. J. Syst. Evol. Microbiol.">
        <title>Description and complete genome sequence of Bradyrhizobium amphicarpaeae sp. nov., harbouring photosystem and nitrogen-fixation genes.</title>
        <authorList>
            <person name="Bromfield E.S.P."/>
            <person name="Cloutier S."/>
            <person name="Nguyen H.D.T."/>
        </authorList>
    </citation>
    <scope>NUCLEOTIDE SEQUENCE [LARGE SCALE GENOMIC DNA]</scope>
    <source>
        <strain evidence="12 13">39S1MB</strain>
    </source>
</reference>
<evidence type="ECO:0000256" key="7">
    <source>
        <dbReference type="ARBA" id="ARBA00049183"/>
    </source>
</evidence>
<dbReference type="Proteomes" id="UP000215884">
    <property type="component" value="Chromosome"/>
</dbReference>
<dbReference type="EC" id="2.4.99.12" evidence="3 10"/>
<comment type="pathway">
    <text evidence="2 10">Bacterial outer membrane biogenesis; LPS core biosynthesis.</text>
</comment>
<keyword evidence="5 10" id="KW-0808">Transferase</keyword>
<feature type="active site" description="Proton acceptor" evidence="8">
    <location>
        <position position="89"/>
    </location>
</feature>
<proteinExistence type="inferred from homology"/>
<comment type="catalytic activity">
    <reaction evidence="7 10">
        <text>lipid IVA (E. coli) + CMP-3-deoxy-beta-D-manno-octulosonate = alpha-Kdo-(2-&gt;6)-lipid IVA (E. coli) + CMP + H(+)</text>
        <dbReference type="Rhea" id="RHEA:28066"/>
        <dbReference type="ChEBI" id="CHEBI:15378"/>
        <dbReference type="ChEBI" id="CHEBI:58603"/>
        <dbReference type="ChEBI" id="CHEBI:60364"/>
        <dbReference type="ChEBI" id="CHEBI:60377"/>
        <dbReference type="ChEBI" id="CHEBI:85987"/>
        <dbReference type="EC" id="2.4.99.12"/>
    </reaction>
</comment>
<feature type="site" description="Transition state stabilizer" evidence="9">
    <location>
        <position position="233"/>
    </location>
</feature>
<dbReference type="KEGG" id="brq:CIT40_03940"/>
<dbReference type="EMBL" id="CP029426">
    <property type="protein sequence ID" value="AWL99250.1"/>
    <property type="molecule type" value="Genomic_DNA"/>
</dbReference>
<evidence type="ECO:0000256" key="6">
    <source>
        <dbReference type="ARBA" id="ARBA00031445"/>
    </source>
</evidence>
<organism evidence="12 13">
    <name type="scientific">Bradyrhizobium amphicarpaeae</name>
    <dbReference type="NCBI Taxonomy" id="1404768"/>
    <lineage>
        <taxon>Bacteria</taxon>
        <taxon>Pseudomonadati</taxon>
        <taxon>Pseudomonadota</taxon>
        <taxon>Alphaproteobacteria</taxon>
        <taxon>Hyphomicrobiales</taxon>
        <taxon>Nitrobacteraceae</taxon>
        <taxon>Bradyrhizobium</taxon>
    </lineage>
</organism>
<dbReference type="InterPro" id="IPR039901">
    <property type="entry name" value="Kdotransferase"/>
</dbReference>
<feature type="domain" description="3-deoxy-D-manno-octulosonic-acid transferase N-terminal" evidence="11">
    <location>
        <begin position="62"/>
        <end position="235"/>
    </location>
</feature>
<dbReference type="GO" id="GO:0009244">
    <property type="term" value="P:lipopolysaccharide core region biosynthetic process"/>
    <property type="evidence" value="ECO:0007669"/>
    <property type="project" value="UniProtKB-UniRule"/>
</dbReference>
<evidence type="ECO:0000256" key="10">
    <source>
        <dbReference type="RuleBase" id="RU365103"/>
    </source>
</evidence>
<dbReference type="GO" id="GO:0005886">
    <property type="term" value="C:plasma membrane"/>
    <property type="evidence" value="ECO:0007669"/>
    <property type="project" value="UniProtKB-SubCell"/>
</dbReference>
<dbReference type="Gene3D" id="3.40.50.2000">
    <property type="entry name" value="Glycogen Phosphorylase B"/>
    <property type="match status" value="1"/>
</dbReference>
<dbReference type="SUPFAM" id="SSF53756">
    <property type="entry name" value="UDP-Glycosyltransferase/glycogen phosphorylase"/>
    <property type="match status" value="1"/>
</dbReference>
<evidence type="ECO:0000256" key="2">
    <source>
        <dbReference type="ARBA" id="ARBA00004713"/>
    </source>
</evidence>
<dbReference type="InterPro" id="IPR007507">
    <property type="entry name" value="Glycos_transf_N"/>
</dbReference>
<evidence type="ECO:0000259" key="11">
    <source>
        <dbReference type="Pfam" id="PF04413"/>
    </source>
</evidence>
<evidence type="ECO:0000256" key="3">
    <source>
        <dbReference type="ARBA" id="ARBA00012621"/>
    </source>
</evidence>
<comment type="similarity">
    <text evidence="10">Belongs to the glycosyltransferase group 1 family.</text>
</comment>
<sequence>MRNSAVLGLKMAKLLPKSLPKSLPGSLPLTLRLYRRLASGLVPLAPALIRRRLKQGKEDPARVGERRGLSRDVRPHGPLVWIHGASVGEVLAAAALIERLRDLNLRILLTSGTVTSATVVAKRFPPDVIHQYVPYDSPRYVARFLDHWQPSLALFIESDLWPNLILAGATRRVPMVLINGRMSPRSFPRWRRMQGTISALLSRFDICLAQSRTDAERFATLGGRDVVTTGNLKLDVPAPPADPAKLERLMAMTRGRPIIVAASTHPGEDEMLVAAHRNLSGFFPQLLTVIVPRHPDRGSSISGLVTASGLKPALRSREELPTATTDVYVADTMGELGLFYRLSPIVFMGGSLIRHGGQNPIEAIKLGAAVVHGPHVFNFADVYEALDGSGGARQADTPEALVKQLGLLLAEPTVREKMQRAGAGVVEDLGGALNRTMTALEPYLLQLRIEMGAANA</sequence>
<dbReference type="Pfam" id="PF04413">
    <property type="entry name" value="Glycos_transf_N"/>
    <property type="match status" value="1"/>
</dbReference>
<comment type="function">
    <text evidence="1 10">Involved in lipopolysaccharide (LPS) biosynthesis. Catalyzes the transfer of 3-deoxy-D-manno-octulosonate (Kdo) residue(s) from CMP-Kdo to lipid IV(A), the tetraacyldisaccharide-1,4'-bisphosphate precursor of lipid A.</text>
</comment>
<dbReference type="GO" id="GO:0009245">
    <property type="term" value="P:lipid A biosynthetic process"/>
    <property type="evidence" value="ECO:0007669"/>
    <property type="project" value="TreeGrafter"/>
</dbReference>
<evidence type="ECO:0000256" key="1">
    <source>
        <dbReference type="ARBA" id="ARBA00003394"/>
    </source>
</evidence>
<keyword evidence="10" id="KW-1003">Cell membrane</keyword>
<evidence type="ECO:0000256" key="8">
    <source>
        <dbReference type="PIRSR" id="PIRSR639901-1"/>
    </source>
</evidence>
<dbReference type="OrthoDB" id="9789797at2"/>
<comment type="subcellular location">
    <subcellularLocation>
        <location evidence="10">Cell membrane</location>
    </subcellularLocation>
</comment>
<protein>
    <recommendedName>
        <fullName evidence="4 10">3-deoxy-D-manno-octulosonic acid transferase</fullName>
        <shortName evidence="10">Kdo transferase</shortName>
        <ecNumber evidence="3 10">2.4.99.12</ecNumber>
    </recommendedName>
    <alternativeName>
        <fullName evidence="6 10">Lipid IV(A) 3-deoxy-D-manno-octulosonic acid transferase</fullName>
    </alternativeName>
</protein>
<evidence type="ECO:0000256" key="4">
    <source>
        <dbReference type="ARBA" id="ARBA00019077"/>
    </source>
</evidence>
<dbReference type="FunFam" id="3.40.50.11720:FF:000001">
    <property type="entry name" value="3-deoxy-D-manno-octulosonic acid transferase"/>
    <property type="match status" value="1"/>
</dbReference>
<gene>
    <name evidence="12" type="ORF">CIT40_03940</name>
</gene>
<evidence type="ECO:0000313" key="12">
    <source>
        <dbReference type="EMBL" id="AWL99250.1"/>
    </source>
</evidence>
<feature type="site" description="Transition state stabilizer" evidence="9">
    <location>
        <position position="157"/>
    </location>
</feature>
<evidence type="ECO:0000256" key="5">
    <source>
        <dbReference type="ARBA" id="ARBA00022679"/>
    </source>
</evidence>
<accession>A0A2U8PNR8</accession>
<dbReference type="GO" id="GO:0043842">
    <property type="term" value="F:Kdo transferase activity"/>
    <property type="evidence" value="ECO:0007669"/>
    <property type="project" value="UniProtKB-EC"/>
</dbReference>
<evidence type="ECO:0000313" key="13">
    <source>
        <dbReference type="Proteomes" id="UP000215884"/>
    </source>
</evidence>
<evidence type="ECO:0000256" key="9">
    <source>
        <dbReference type="PIRSR" id="PIRSR639901-2"/>
    </source>
</evidence>
<dbReference type="PANTHER" id="PTHR42755">
    <property type="entry name" value="3-DEOXY-MANNO-OCTULOSONATE CYTIDYLYLTRANSFERASE"/>
    <property type="match status" value="1"/>
</dbReference>
<keyword evidence="10" id="KW-0472">Membrane</keyword>
<name>A0A2U8PNR8_9BRAD</name>
<dbReference type="UniPathway" id="UPA00958"/>
<dbReference type="AlphaFoldDB" id="A0A2U8PNR8"/>
<reference evidence="12 13" key="1">
    <citation type="journal article" date="2017" name="Syst. Appl. Microbiol.">
        <title>Soybeans inoculated with root zone soils of Canadian native legumes harbour diverse and novel Bradyrhizobium spp. that possess agricultural potential.</title>
        <authorList>
            <person name="Bromfield E.S.P."/>
            <person name="Cloutier S."/>
            <person name="Tambong J.T."/>
            <person name="Tran Thi T.V."/>
        </authorList>
    </citation>
    <scope>NUCLEOTIDE SEQUENCE [LARGE SCALE GENOMIC DNA]</scope>
    <source>
        <strain evidence="12 13">39S1MB</strain>
    </source>
</reference>